<dbReference type="Proteomes" id="UP000237105">
    <property type="component" value="Unassembled WGS sequence"/>
</dbReference>
<evidence type="ECO:0000313" key="3">
    <source>
        <dbReference type="EMBL" id="PON48641.1"/>
    </source>
</evidence>
<gene>
    <name evidence="3" type="ORF">PanWU01x14_236060</name>
</gene>
<dbReference type="PANTHER" id="PTHR31338">
    <property type="entry name" value="POLYKETIDE CYCLASE/DEHYDRASE AND LIPID TRANSPORT SUPERFAMILY PROTEIN"/>
    <property type="match status" value="1"/>
</dbReference>
<dbReference type="InterPro" id="IPR052006">
    <property type="entry name" value="MLP-like"/>
</dbReference>
<dbReference type="Pfam" id="PF00407">
    <property type="entry name" value="Bet_v_1"/>
    <property type="match status" value="1"/>
</dbReference>
<proteinExistence type="inferred from homology"/>
<dbReference type="Gene3D" id="3.30.530.20">
    <property type="match status" value="1"/>
</dbReference>
<sequence>MASDLKGKVETEFEIKAPPQKFYQMFRKTAHHLPNAAGDHVQGVDVHEGDWESHGSVKVWKYTVDGKQEWFKEKVEFDDENNMVSMVGLEGDVFQHYRSFKPVYHVVPKGEGSLAKLSIEFERLDANVPPPNKYLNVMVNVTKDMDAHLQKA</sequence>
<evidence type="ECO:0000256" key="1">
    <source>
        <dbReference type="ARBA" id="ARBA00038242"/>
    </source>
</evidence>
<evidence type="ECO:0000313" key="4">
    <source>
        <dbReference type="Proteomes" id="UP000237105"/>
    </source>
</evidence>
<keyword evidence="4" id="KW-1185">Reference proteome</keyword>
<name>A0A2P5BIK9_PARAD</name>
<dbReference type="OrthoDB" id="1072116at2759"/>
<dbReference type="AlphaFoldDB" id="A0A2P5BIK9"/>
<dbReference type="CDD" id="cd07816">
    <property type="entry name" value="Bet_v1-like"/>
    <property type="match status" value="1"/>
</dbReference>
<protein>
    <submittedName>
        <fullName evidence="3">Major latex protein domain containing protein</fullName>
    </submittedName>
</protein>
<evidence type="ECO:0000259" key="2">
    <source>
        <dbReference type="SMART" id="SM01037"/>
    </source>
</evidence>
<accession>A0A2P5BIK9</accession>
<dbReference type="InterPro" id="IPR023393">
    <property type="entry name" value="START-like_dom_sf"/>
</dbReference>
<dbReference type="SMART" id="SM01037">
    <property type="entry name" value="Bet_v_1"/>
    <property type="match status" value="1"/>
</dbReference>
<dbReference type="SUPFAM" id="SSF55961">
    <property type="entry name" value="Bet v1-like"/>
    <property type="match status" value="1"/>
</dbReference>
<dbReference type="PANTHER" id="PTHR31338:SF20">
    <property type="entry name" value="BET V I_MAJOR LATEX PROTEIN DOMAIN-CONTAINING PROTEIN"/>
    <property type="match status" value="1"/>
</dbReference>
<reference evidence="4" key="1">
    <citation type="submission" date="2016-06" db="EMBL/GenBank/DDBJ databases">
        <title>Parallel loss of symbiosis genes in relatives of nitrogen-fixing non-legume Parasponia.</title>
        <authorList>
            <person name="Van Velzen R."/>
            <person name="Holmer R."/>
            <person name="Bu F."/>
            <person name="Rutten L."/>
            <person name="Van Zeijl A."/>
            <person name="Liu W."/>
            <person name="Santuari L."/>
            <person name="Cao Q."/>
            <person name="Sharma T."/>
            <person name="Shen D."/>
            <person name="Roswanjaya Y."/>
            <person name="Wardhani T."/>
            <person name="Kalhor M.S."/>
            <person name="Jansen J."/>
            <person name="Van den Hoogen J."/>
            <person name="Gungor B."/>
            <person name="Hartog M."/>
            <person name="Hontelez J."/>
            <person name="Verver J."/>
            <person name="Yang W.-C."/>
            <person name="Schijlen E."/>
            <person name="Repin R."/>
            <person name="Schilthuizen M."/>
            <person name="Schranz E."/>
            <person name="Heidstra R."/>
            <person name="Miyata K."/>
            <person name="Fedorova E."/>
            <person name="Kohlen W."/>
            <person name="Bisseling T."/>
            <person name="Smit S."/>
            <person name="Geurts R."/>
        </authorList>
    </citation>
    <scope>NUCLEOTIDE SEQUENCE [LARGE SCALE GENOMIC DNA]</scope>
    <source>
        <strain evidence="4">cv. WU1-14</strain>
    </source>
</reference>
<feature type="domain" description="Bet v I/Major latex protein" evidence="2">
    <location>
        <begin position="4"/>
        <end position="152"/>
    </location>
</feature>
<comment type="similarity">
    <text evidence="1">Belongs to the MLP family.</text>
</comment>
<comment type="caution">
    <text evidence="3">The sequence shown here is derived from an EMBL/GenBank/DDBJ whole genome shotgun (WGS) entry which is preliminary data.</text>
</comment>
<dbReference type="GO" id="GO:0006952">
    <property type="term" value="P:defense response"/>
    <property type="evidence" value="ECO:0007669"/>
    <property type="project" value="InterPro"/>
</dbReference>
<organism evidence="3 4">
    <name type="scientific">Parasponia andersonii</name>
    <name type="common">Sponia andersonii</name>
    <dbReference type="NCBI Taxonomy" id="3476"/>
    <lineage>
        <taxon>Eukaryota</taxon>
        <taxon>Viridiplantae</taxon>
        <taxon>Streptophyta</taxon>
        <taxon>Embryophyta</taxon>
        <taxon>Tracheophyta</taxon>
        <taxon>Spermatophyta</taxon>
        <taxon>Magnoliopsida</taxon>
        <taxon>eudicotyledons</taxon>
        <taxon>Gunneridae</taxon>
        <taxon>Pentapetalae</taxon>
        <taxon>rosids</taxon>
        <taxon>fabids</taxon>
        <taxon>Rosales</taxon>
        <taxon>Cannabaceae</taxon>
        <taxon>Parasponia</taxon>
    </lineage>
</organism>
<dbReference type="InterPro" id="IPR000916">
    <property type="entry name" value="Bet_v_I/MLP"/>
</dbReference>
<dbReference type="STRING" id="3476.A0A2P5BIK9"/>
<dbReference type="EMBL" id="JXTB01000273">
    <property type="protein sequence ID" value="PON48641.1"/>
    <property type="molecule type" value="Genomic_DNA"/>
</dbReference>